<dbReference type="GeneID" id="116305874"/>
<proteinExistence type="predicted"/>
<dbReference type="InterPro" id="IPR009689">
    <property type="entry name" value="DUF1280"/>
</dbReference>
<dbReference type="Pfam" id="PF06918">
    <property type="entry name" value="DUF1280"/>
    <property type="match status" value="1"/>
</dbReference>
<evidence type="ECO:0000313" key="2">
    <source>
        <dbReference type="RefSeq" id="XP_031571713.1"/>
    </source>
</evidence>
<dbReference type="RefSeq" id="XP_031571713.1">
    <property type="nucleotide sequence ID" value="XM_031715853.1"/>
</dbReference>
<dbReference type="InParanoid" id="A0A6P8J0M4"/>
<protein>
    <submittedName>
        <fullName evidence="2">Uncharacterized protein LOC116305874</fullName>
    </submittedName>
</protein>
<accession>A0A6P8J0M4</accession>
<dbReference type="PANTHER" id="PTHR31424">
    <property type="entry name" value="PROTEIN CBG23806"/>
    <property type="match status" value="1"/>
</dbReference>
<dbReference type="OrthoDB" id="10032694at2759"/>
<keyword evidence="1" id="KW-1185">Reference proteome</keyword>
<reference evidence="2" key="1">
    <citation type="submission" date="2025-08" db="UniProtKB">
        <authorList>
            <consortium name="RefSeq"/>
        </authorList>
    </citation>
    <scope>IDENTIFICATION</scope>
    <source>
        <tissue evidence="2">Tentacle</tissue>
    </source>
</reference>
<gene>
    <name evidence="2" type="primary">LOC116305874</name>
</gene>
<organism evidence="1 2">
    <name type="scientific">Actinia tenebrosa</name>
    <name type="common">Australian red waratah sea anemone</name>
    <dbReference type="NCBI Taxonomy" id="6105"/>
    <lineage>
        <taxon>Eukaryota</taxon>
        <taxon>Metazoa</taxon>
        <taxon>Cnidaria</taxon>
        <taxon>Anthozoa</taxon>
        <taxon>Hexacorallia</taxon>
        <taxon>Actiniaria</taxon>
        <taxon>Actiniidae</taxon>
        <taxon>Actinia</taxon>
    </lineage>
</organism>
<dbReference type="KEGG" id="aten:116305874"/>
<name>A0A6P8J0M4_ACTTE</name>
<dbReference type="Proteomes" id="UP000515163">
    <property type="component" value="Unplaced"/>
</dbReference>
<dbReference type="AlphaFoldDB" id="A0A6P8J0M4"/>
<dbReference type="PANTHER" id="PTHR31424:SF3">
    <property type="entry name" value="RING-TYPE DOMAIN-CONTAINING PROTEIN"/>
    <property type="match status" value="1"/>
</dbReference>
<evidence type="ECO:0000313" key="1">
    <source>
        <dbReference type="Proteomes" id="UP000515163"/>
    </source>
</evidence>
<sequence length="260" mass="29111">MLEKEKRQQLLRDAGIKLEVGADDGLAMKSDLGIPWNKLRSIRRGLSSWGVQMASEKKQREVADKQKLGEILSEDMPFEFKKNGSGREIRMAPCARIQNLEEMVFNHLEVHKSSGNLVWHEGLIPSNEIWIKIGGDKGGGSFKMVFAIGNLQNPNSTRNTITFSMFEAGDTPYNLALGLQGYDSVIENLNGQKWGDWTMRVFLFGDYAFLCAIYGISGASGKHFCLWCLITQDEVSIPLSERGLKSSRTLQGIIDDNSKF</sequence>